<dbReference type="OrthoDB" id="7468684at2759"/>
<dbReference type="InterPro" id="IPR009003">
    <property type="entry name" value="Peptidase_S1_PA"/>
</dbReference>
<reference evidence="2" key="2">
    <citation type="submission" date="2022-10" db="EMBL/GenBank/DDBJ databases">
        <authorList>
            <consortium name="ENA_rothamsted_submissions"/>
            <consortium name="culmorum"/>
            <person name="King R."/>
        </authorList>
    </citation>
    <scope>NUCLEOTIDE SEQUENCE</scope>
</reference>
<organism evidence="2 3">
    <name type="scientific">Diatraea saccharalis</name>
    <name type="common">sugarcane borer</name>
    <dbReference type="NCBI Taxonomy" id="40085"/>
    <lineage>
        <taxon>Eukaryota</taxon>
        <taxon>Metazoa</taxon>
        <taxon>Ecdysozoa</taxon>
        <taxon>Arthropoda</taxon>
        <taxon>Hexapoda</taxon>
        <taxon>Insecta</taxon>
        <taxon>Pterygota</taxon>
        <taxon>Neoptera</taxon>
        <taxon>Endopterygota</taxon>
        <taxon>Lepidoptera</taxon>
        <taxon>Glossata</taxon>
        <taxon>Ditrysia</taxon>
        <taxon>Pyraloidea</taxon>
        <taxon>Crambidae</taxon>
        <taxon>Crambinae</taxon>
        <taxon>Diatraea</taxon>
    </lineage>
</organism>
<keyword evidence="1" id="KW-0472">Membrane</keyword>
<sequence length="279" mass="30731">MEEEKVNNKIVEDQRQTEHDFKFNFINMPWDDRSKKSKVAIISLLVAIFVATMAIIVHNLYMHYMKTSSGRRGIDDEIKCQLVKLDQYKFVARIHSVKTQELLCVGAVISHTSVLANGICVKSGPVRLRLGSNLNPLCKKGFTVDSIEPIQHDGTISKYLVLIITADSMSNCGQVINIGSQLDKASPGYIIGRPLSSGKMLSRQPAKIIDIDIKSPGVRLTLQKTICVSDLAKCPVKAGDLLIQNGFVYGLASTSTHITEPSKVACFADLQIISSELKI</sequence>
<keyword evidence="3" id="KW-1185">Reference proteome</keyword>
<proteinExistence type="predicted"/>
<dbReference type="Proteomes" id="UP001153714">
    <property type="component" value="Chromosome 10"/>
</dbReference>
<keyword evidence="1" id="KW-0812">Transmembrane</keyword>
<protein>
    <recommendedName>
        <fullName evidence="4">Peptidase S1 domain-containing protein</fullName>
    </recommendedName>
</protein>
<dbReference type="EMBL" id="OU893341">
    <property type="protein sequence ID" value="CAG9782975.1"/>
    <property type="molecule type" value="Genomic_DNA"/>
</dbReference>
<evidence type="ECO:0000256" key="1">
    <source>
        <dbReference type="SAM" id="Phobius"/>
    </source>
</evidence>
<keyword evidence="1" id="KW-1133">Transmembrane helix</keyword>
<reference evidence="2" key="1">
    <citation type="submission" date="2021-12" db="EMBL/GenBank/DDBJ databases">
        <authorList>
            <person name="King R."/>
        </authorList>
    </citation>
    <scope>NUCLEOTIDE SEQUENCE</scope>
</reference>
<evidence type="ECO:0000313" key="2">
    <source>
        <dbReference type="EMBL" id="CAG9782975.1"/>
    </source>
</evidence>
<dbReference type="SUPFAM" id="SSF50494">
    <property type="entry name" value="Trypsin-like serine proteases"/>
    <property type="match status" value="1"/>
</dbReference>
<feature type="transmembrane region" description="Helical" evidence="1">
    <location>
        <begin position="39"/>
        <end position="62"/>
    </location>
</feature>
<gene>
    <name evidence="2" type="ORF">DIATSA_LOCUS1186</name>
</gene>
<dbReference type="AlphaFoldDB" id="A0A9N9N4G2"/>
<accession>A0A9N9N4G2</accession>
<name>A0A9N9N4G2_9NEOP</name>
<evidence type="ECO:0008006" key="4">
    <source>
        <dbReference type="Google" id="ProtNLM"/>
    </source>
</evidence>
<evidence type="ECO:0000313" key="3">
    <source>
        <dbReference type="Proteomes" id="UP001153714"/>
    </source>
</evidence>